<evidence type="ECO:0000256" key="7">
    <source>
        <dbReference type="ARBA" id="ARBA00023235"/>
    </source>
</evidence>
<dbReference type="Pfam" id="PF00596">
    <property type="entry name" value="Aldolase_II"/>
    <property type="match status" value="1"/>
</dbReference>
<dbReference type="GO" id="GO:0005829">
    <property type="term" value="C:cytosol"/>
    <property type="evidence" value="ECO:0007669"/>
    <property type="project" value="TreeGrafter"/>
</dbReference>
<feature type="domain" description="Class II aldolase/adducin N-terminal" evidence="9">
    <location>
        <begin position="8"/>
        <end position="202"/>
    </location>
</feature>
<evidence type="ECO:0000256" key="1">
    <source>
        <dbReference type="ARBA" id="ARBA00001726"/>
    </source>
</evidence>
<dbReference type="InterPro" id="IPR050197">
    <property type="entry name" value="Aldolase_class_II_sugar_metab"/>
</dbReference>
<reference evidence="10" key="2">
    <citation type="journal article" date="2024" name="Environ. Microbiol.">
        <title>Genome analysis and description of Tunturibacter gen. nov. expands the diversity of Terriglobia in tundra soils.</title>
        <authorList>
            <person name="Messyasz A."/>
            <person name="Mannisto M.K."/>
            <person name="Kerkhof L.J."/>
            <person name="Haggblom M.M."/>
        </authorList>
    </citation>
    <scope>NUCLEOTIDE SEQUENCE</scope>
    <source>
        <strain evidence="10">X5P6</strain>
    </source>
</reference>
<dbReference type="GO" id="GO:0019323">
    <property type="term" value="P:pentose catabolic process"/>
    <property type="evidence" value="ECO:0007669"/>
    <property type="project" value="TreeGrafter"/>
</dbReference>
<dbReference type="InterPro" id="IPR001303">
    <property type="entry name" value="Aldolase_II/adducin_N"/>
</dbReference>
<proteinExistence type="inferred from homology"/>
<keyword evidence="5" id="KW-0479">Metal-binding</keyword>
<dbReference type="PANTHER" id="PTHR22789:SF8">
    <property type="entry name" value="L-RIBULOSE-5-PHOSPHATE 4-EPIMERASE SGBE"/>
    <property type="match status" value="1"/>
</dbReference>
<dbReference type="SMART" id="SM01007">
    <property type="entry name" value="Aldolase_II"/>
    <property type="match status" value="1"/>
</dbReference>
<evidence type="ECO:0000256" key="5">
    <source>
        <dbReference type="ARBA" id="ARBA00022723"/>
    </source>
</evidence>
<evidence type="ECO:0000259" key="9">
    <source>
        <dbReference type="SMART" id="SM01007"/>
    </source>
</evidence>
<evidence type="ECO:0000256" key="2">
    <source>
        <dbReference type="ARBA" id="ARBA00001947"/>
    </source>
</evidence>
<keyword evidence="7" id="KW-0413">Isomerase</keyword>
<accession>A0AAU7ZXC5</accession>
<keyword evidence="6" id="KW-0862">Zinc</keyword>
<evidence type="ECO:0000256" key="3">
    <source>
        <dbReference type="ARBA" id="ARBA00010037"/>
    </source>
</evidence>
<dbReference type="InterPro" id="IPR036409">
    <property type="entry name" value="Aldolase_II/adducin_N_sf"/>
</dbReference>
<dbReference type="GO" id="GO:0046872">
    <property type="term" value="F:metal ion binding"/>
    <property type="evidence" value="ECO:0007669"/>
    <property type="project" value="UniProtKB-KW"/>
</dbReference>
<comment type="similarity">
    <text evidence="3">Belongs to the aldolase class II family. AraD/FucA subfamily.</text>
</comment>
<dbReference type="PANTHER" id="PTHR22789">
    <property type="entry name" value="FUCULOSE PHOSPHATE ALDOLASE"/>
    <property type="match status" value="1"/>
</dbReference>
<gene>
    <name evidence="10" type="ORF">RBB77_14000</name>
</gene>
<evidence type="ECO:0000256" key="4">
    <source>
        <dbReference type="ARBA" id="ARBA00013186"/>
    </source>
</evidence>
<dbReference type="KEGG" id="tpsc:RBB77_14000"/>
<dbReference type="Gene3D" id="3.40.225.10">
    <property type="entry name" value="Class II aldolase/adducin N-terminal domain"/>
    <property type="match status" value="1"/>
</dbReference>
<evidence type="ECO:0000256" key="8">
    <source>
        <dbReference type="ARBA" id="ARBA00023277"/>
    </source>
</evidence>
<dbReference type="AlphaFoldDB" id="A0AAU7ZXC5"/>
<dbReference type="GO" id="GO:0016832">
    <property type="term" value="F:aldehyde-lyase activity"/>
    <property type="evidence" value="ECO:0007669"/>
    <property type="project" value="TreeGrafter"/>
</dbReference>
<keyword evidence="8" id="KW-0119">Carbohydrate metabolism</keyword>
<evidence type="ECO:0000313" key="10">
    <source>
        <dbReference type="EMBL" id="XCB35559.1"/>
    </source>
</evidence>
<name>A0AAU7ZXC5_9BACT</name>
<organism evidence="10">
    <name type="scientific">Tunturiibacter psychrotolerans</name>
    <dbReference type="NCBI Taxonomy" id="3069686"/>
    <lineage>
        <taxon>Bacteria</taxon>
        <taxon>Pseudomonadati</taxon>
        <taxon>Acidobacteriota</taxon>
        <taxon>Terriglobia</taxon>
        <taxon>Terriglobales</taxon>
        <taxon>Acidobacteriaceae</taxon>
        <taxon>Tunturiibacter</taxon>
    </lineage>
</organism>
<dbReference type="SUPFAM" id="SSF53639">
    <property type="entry name" value="AraD/HMP-PK domain-like"/>
    <property type="match status" value="1"/>
</dbReference>
<comment type="catalytic activity">
    <reaction evidence="1">
        <text>L-ribulose 5-phosphate = D-xylulose 5-phosphate</text>
        <dbReference type="Rhea" id="RHEA:22368"/>
        <dbReference type="ChEBI" id="CHEBI:57737"/>
        <dbReference type="ChEBI" id="CHEBI:58226"/>
        <dbReference type="EC" id="5.1.3.4"/>
    </reaction>
</comment>
<protein>
    <recommendedName>
        <fullName evidence="4">L-ribulose-5-phosphate 4-epimerase</fullName>
        <ecNumber evidence="4">5.1.3.4</ecNumber>
    </recommendedName>
</protein>
<dbReference type="GO" id="GO:0008742">
    <property type="term" value="F:L-ribulose-phosphate 4-epimerase activity"/>
    <property type="evidence" value="ECO:0007669"/>
    <property type="project" value="UniProtKB-EC"/>
</dbReference>
<dbReference type="EC" id="5.1.3.4" evidence="4"/>
<dbReference type="RefSeq" id="WP_353067633.1">
    <property type="nucleotide sequence ID" value="NZ_CP132942.1"/>
</dbReference>
<dbReference type="EMBL" id="CP132942">
    <property type="protein sequence ID" value="XCB35559.1"/>
    <property type="molecule type" value="Genomic_DNA"/>
</dbReference>
<dbReference type="NCBIfam" id="NF006047">
    <property type="entry name" value="PRK08193.1"/>
    <property type="match status" value="1"/>
</dbReference>
<comment type="cofactor">
    <cofactor evidence="2">
        <name>Zn(2+)</name>
        <dbReference type="ChEBI" id="CHEBI:29105"/>
    </cofactor>
</comment>
<evidence type="ECO:0000256" key="6">
    <source>
        <dbReference type="ARBA" id="ARBA00022833"/>
    </source>
</evidence>
<dbReference type="FunFam" id="3.40.225.10:FF:000001">
    <property type="entry name" value="L-ribulose-5-phosphate 4-epimerase UlaF"/>
    <property type="match status" value="1"/>
</dbReference>
<reference evidence="10" key="1">
    <citation type="submission" date="2023-08" db="EMBL/GenBank/DDBJ databases">
        <authorList>
            <person name="Messyasz A."/>
            <person name="Mannisto M.K."/>
            <person name="Kerkhof L.J."/>
            <person name="Haggblom M."/>
        </authorList>
    </citation>
    <scope>NUCLEOTIDE SEQUENCE</scope>
    <source>
        <strain evidence="10">X5P6</strain>
    </source>
</reference>
<sequence length="239" mass="25943">MLLEKLREEVLEANLELVRQGLVLYTFGNASGVDREQGLVVIKPSGVAYDEMKPEHMVIADLEGKIVEGELRPSSDLDTHTLLYREFPEIGGVVHTHSEFATSFAQARLPIPALGTTHADYFYGPVPVTLPLSDEAIGGRYVHETGLAIVARFKGEGDSKAIDPMAVPACLVAGHAPFVWGKTPHDAAHNAVVLEAVARMAYRTVSLEANAIGVSQALLDRHYFRKHGRDATYGQGKSS</sequence>